<sequence>MFFLMKAWVALCHHFMPSNFSIFFLFNFYGWVHGLFTSLQIGGKGDIFVIWELFGVEMVTFKIQSQIKHFALSLATVKTEEKERDCGALCLGFLFLRAKFK</sequence>
<proteinExistence type="predicted"/>
<name>A0AAP0RXV8_LIQFO</name>
<dbReference type="Proteomes" id="UP001415857">
    <property type="component" value="Unassembled WGS sequence"/>
</dbReference>
<evidence type="ECO:0000256" key="1">
    <source>
        <dbReference type="SAM" id="Phobius"/>
    </source>
</evidence>
<feature type="transmembrane region" description="Helical" evidence="1">
    <location>
        <begin position="20"/>
        <end position="39"/>
    </location>
</feature>
<keyword evidence="1" id="KW-1133">Transmembrane helix</keyword>
<gene>
    <name evidence="2" type="ORF">L1049_014835</name>
</gene>
<keyword evidence="3" id="KW-1185">Reference proteome</keyword>
<keyword evidence="1" id="KW-0472">Membrane</keyword>
<comment type="caution">
    <text evidence="2">The sequence shown here is derived from an EMBL/GenBank/DDBJ whole genome shotgun (WGS) entry which is preliminary data.</text>
</comment>
<accession>A0AAP0RXV8</accession>
<evidence type="ECO:0000313" key="3">
    <source>
        <dbReference type="Proteomes" id="UP001415857"/>
    </source>
</evidence>
<dbReference type="EMBL" id="JBBPBK010000004">
    <property type="protein sequence ID" value="KAK9286438.1"/>
    <property type="molecule type" value="Genomic_DNA"/>
</dbReference>
<keyword evidence="1" id="KW-0812">Transmembrane</keyword>
<organism evidence="2 3">
    <name type="scientific">Liquidambar formosana</name>
    <name type="common">Formosan gum</name>
    <dbReference type="NCBI Taxonomy" id="63359"/>
    <lineage>
        <taxon>Eukaryota</taxon>
        <taxon>Viridiplantae</taxon>
        <taxon>Streptophyta</taxon>
        <taxon>Embryophyta</taxon>
        <taxon>Tracheophyta</taxon>
        <taxon>Spermatophyta</taxon>
        <taxon>Magnoliopsida</taxon>
        <taxon>eudicotyledons</taxon>
        <taxon>Gunneridae</taxon>
        <taxon>Pentapetalae</taxon>
        <taxon>Saxifragales</taxon>
        <taxon>Altingiaceae</taxon>
        <taxon>Liquidambar</taxon>
    </lineage>
</organism>
<protein>
    <submittedName>
        <fullName evidence="2">Uncharacterized protein</fullName>
    </submittedName>
</protein>
<dbReference type="AlphaFoldDB" id="A0AAP0RXV8"/>
<evidence type="ECO:0000313" key="2">
    <source>
        <dbReference type="EMBL" id="KAK9286438.1"/>
    </source>
</evidence>
<reference evidence="2 3" key="1">
    <citation type="journal article" date="2024" name="Plant J.">
        <title>Genome sequences and population genomics reveal climatic adaptation and genomic divergence between two closely related sweetgum species.</title>
        <authorList>
            <person name="Xu W.Q."/>
            <person name="Ren C.Q."/>
            <person name="Zhang X.Y."/>
            <person name="Comes H.P."/>
            <person name="Liu X.H."/>
            <person name="Li Y.G."/>
            <person name="Kettle C.J."/>
            <person name="Jalonen R."/>
            <person name="Gaisberger H."/>
            <person name="Ma Y.Z."/>
            <person name="Qiu Y.X."/>
        </authorList>
    </citation>
    <scope>NUCLEOTIDE SEQUENCE [LARGE SCALE GENOMIC DNA]</scope>
    <source>
        <strain evidence="2">Hangzhou</strain>
    </source>
</reference>